<organism evidence="8 9">
    <name type="scientific">Toxoplasma gondii ARI</name>
    <dbReference type="NCBI Taxonomy" id="1074872"/>
    <lineage>
        <taxon>Eukaryota</taxon>
        <taxon>Sar</taxon>
        <taxon>Alveolata</taxon>
        <taxon>Apicomplexa</taxon>
        <taxon>Conoidasida</taxon>
        <taxon>Coccidia</taxon>
        <taxon>Eucoccidiorida</taxon>
        <taxon>Eimeriorina</taxon>
        <taxon>Sarcocystidae</taxon>
        <taxon>Toxoplasma</taxon>
    </lineage>
</organism>
<comment type="caution">
    <text evidence="8">The sequence shown here is derived from an EMBL/GenBank/DDBJ whole genome shotgun (WGS) entry which is preliminary data.</text>
</comment>
<evidence type="ECO:0000256" key="3">
    <source>
        <dbReference type="ARBA" id="ARBA00009386"/>
    </source>
</evidence>
<dbReference type="VEuPathDB" id="ToxoDB:TGARI_305870B"/>
<keyword evidence="7" id="KW-0472">Membrane</keyword>
<comment type="similarity">
    <text evidence="3">Belongs to the DAD/OST2 family.</text>
</comment>
<sequence length="34" mass="3816">ITNKSIFKLTEERALADFLLCSLLLQVAVFTFIG</sequence>
<dbReference type="GO" id="GO:0004579">
    <property type="term" value="F:dolichyl-diphosphooligosaccharide-protein glycotransferase activity"/>
    <property type="evidence" value="ECO:0007669"/>
    <property type="project" value="UniProtKB-EC"/>
</dbReference>
<reference evidence="8 9" key="1">
    <citation type="journal article" date="2016" name="Nat. Commun.">
        <title>Local admixture of amplified and diversified secreted pathogenesis determinants shapes mosaic Toxoplasma gondii genomes.</title>
        <authorList>
            <person name="Lorenzi H."/>
            <person name="Khan A."/>
            <person name="Behnke M.S."/>
            <person name="Namasivayam S."/>
            <person name="Swapna L.S."/>
            <person name="Hadjithomas M."/>
            <person name="Karamycheva S."/>
            <person name="Pinney D."/>
            <person name="Brunk B.P."/>
            <person name="Ajioka J.W."/>
            <person name="Ajzenberg D."/>
            <person name="Boothroyd J.C."/>
            <person name="Boyle J.P."/>
            <person name="Darde M.L."/>
            <person name="Diaz-Miranda M.A."/>
            <person name="Dubey J.P."/>
            <person name="Fritz H.M."/>
            <person name="Gennari S.M."/>
            <person name="Gregory B.D."/>
            <person name="Kim K."/>
            <person name="Saeij J.P."/>
            <person name="Su C."/>
            <person name="White M.W."/>
            <person name="Zhu X.Q."/>
            <person name="Howe D.K."/>
            <person name="Rosenthal B.M."/>
            <person name="Grigg M.E."/>
            <person name="Parkinson J."/>
            <person name="Liu L."/>
            <person name="Kissinger J.C."/>
            <person name="Roos D.S."/>
            <person name="Sibley L.D."/>
        </authorList>
    </citation>
    <scope>NUCLEOTIDE SEQUENCE [LARGE SCALE GENOMIC DNA]</scope>
    <source>
        <strain evidence="8 9">ARI</strain>
    </source>
</reference>
<evidence type="ECO:0000256" key="1">
    <source>
        <dbReference type="ARBA" id="ARBA00004477"/>
    </source>
</evidence>
<keyword evidence="8" id="KW-0328">Glycosyltransferase</keyword>
<dbReference type="UniPathway" id="UPA00378"/>
<comment type="subcellular location">
    <subcellularLocation>
        <location evidence="1">Endoplasmic reticulum membrane</location>
        <topology evidence="1">Multi-pass membrane protein</topology>
    </subcellularLocation>
</comment>
<dbReference type="GO" id="GO:0008250">
    <property type="term" value="C:oligosaccharyltransferase complex"/>
    <property type="evidence" value="ECO:0007669"/>
    <property type="project" value="InterPro"/>
</dbReference>
<evidence type="ECO:0000313" key="9">
    <source>
        <dbReference type="Proteomes" id="UP000074247"/>
    </source>
</evidence>
<dbReference type="AlphaFoldDB" id="A0A139Y196"/>
<feature type="non-terminal residue" evidence="8">
    <location>
        <position position="1"/>
    </location>
</feature>
<dbReference type="EMBL" id="AGQS02004310">
    <property type="protein sequence ID" value="KYF44740.1"/>
    <property type="molecule type" value="Genomic_DNA"/>
</dbReference>
<comment type="pathway">
    <text evidence="2">Protein modification; protein glycosylation.</text>
</comment>
<evidence type="ECO:0000313" key="8">
    <source>
        <dbReference type="EMBL" id="KYF44740.1"/>
    </source>
</evidence>
<evidence type="ECO:0000256" key="2">
    <source>
        <dbReference type="ARBA" id="ARBA00004922"/>
    </source>
</evidence>
<keyword evidence="8" id="KW-0808">Transferase</keyword>
<dbReference type="InterPro" id="IPR003038">
    <property type="entry name" value="DAD/Ost2"/>
</dbReference>
<proteinExistence type="inferred from homology"/>
<keyword evidence="4" id="KW-0812">Transmembrane</keyword>
<evidence type="ECO:0000256" key="4">
    <source>
        <dbReference type="ARBA" id="ARBA00022692"/>
    </source>
</evidence>
<dbReference type="EC" id="2.4.99.18" evidence="8"/>
<dbReference type="Proteomes" id="UP000074247">
    <property type="component" value="Unassembled WGS sequence"/>
</dbReference>
<name>A0A139Y196_TOXGO</name>
<evidence type="ECO:0000256" key="7">
    <source>
        <dbReference type="ARBA" id="ARBA00023136"/>
    </source>
</evidence>
<protein>
    <submittedName>
        <fullName evidence="8">DAD family protein</fullName>
        <ecNumber evidence="8">2.4.99.18</ecNumber>
    </submittedName>
</protein>
<evidence type="ECO:0000256" key="6">
    <source>
        <dbReference type="ARBA" id="ARBA00022989"/>
    </source>
</evidence>
<keyword evidence="6" id="KW-1133">Transmembrane helix</keyword>
<gene>
    <name evidence="8" type="ORF">TGARI_305870B</name>
</gene>
<evidence type="ECO:0000256" key="5">
    <source>
        <dbReference type="ARBA" id="ARBA00022824"/>
    </source>
</evidence>
<dbReference type="Pfam" id="PF02109">
    <property type="entry name" value="DAD"/>
    <property type="match status" value="1"/>
</dbReference>
<accession>A0A139Y196</accession>
<keyword evidence="5" id="KW-0256">Endoplasmic reticulum</keyword>